<organism evidence="1 2">
    <name type="scientific">Escherichia coli</name>
    <dbReference type="NCBI Taxonomy" id="562"/>
    <lineage>
        <taxon>Bacteria</taxon>
        <taxon>Pseudomonadati</taxon>
        <taxon>Pseudomonadota</taxon>
        <taxon>Gammaproteobacteria</taxon>
        <taxon>Enterobacterales</taxon>
        <taxon>Enterobacteriaceae</taxon>
        <taxon>Escherichia</taxon>
    </lineage>
</organism>
<gene>
    <name evidence="1" type="primary">cld_1</name>
    <name evidence="1" type="ORF">NCTC10865_02413</name>
</gene>
<dbReference type="AlphaFoldDB" id="A0A376RGS7"/>
<evidence type="ECO:0000313" key="1">
    <source>
        <dbReference type="EMBL" id="STI17129.1"/>
    </source>
</evidence>
<accession>A0A376RGS7</accession>
<dbReference type="Proteomes" id="UP000254159">
    <property type="component" value="Unassembled WGS sequence"/>
</dbReference>
<sequence length="45" mass="4954">MLIGRFSTTFSALAETLDNQEEPEKLTIEPTVKNQSLPLAVFLCG</sequence>
<name>A0A376RGS7_ECOLX</name>
<protein>
    <submittedName>
        <fullName evidence="1">Regulator of length of O-antigen component of lipopolysaccharide chains</fullName>
    </submittedName>
</protein>
<evidence type="ECO:0000313" key="2">
    <source>
        <dbReference type="Proteomes" id="UP000254159"/>
    </source>
</evidence>
<proteinExistence type="predicted"/>
<dbReference type="EMBL" id="UGCD01000002">
    <property type="protein sequence ID" value="STI17129.1"/>
    <property type="molecule type" value="Genomic_DNA"/>
</dbReference>
<reference evidence="1 2" key="1">
    <citation type="submission" date="2018-06" db="EMBL/GenBank/DDBJ databases">
        <authorList>
            <consortium name="Pathogen Informatics"/>
            <person name="Doyle S."/>
        </authorList>
    </citation>
    <scope>NUCLEOTIDE SEQUENCE [LARGE SCALE GENOMIC DNA]</scope>
    <source>
        <strain evidence="1 2">NCTC10865</strain>
    </source>
</reference>